<dbReference type="PANTHER" id="PTHR30408">
    <property type="entry name" value="TYPE-1 RESTRICTION ENZYME ECOKI SPECIFICITY PROTEIN"/>
    <property type="match status" value="1"/>
</dbReference>
<keyword evidence="6" id="KW-0378">Hydrolase</keyword>
<keyword evidence="7" id="KW-1185">Reference proteome</keyword>
<feature type="domain" description="Type I restriction modification DNA specificity" evidence="5">
    <location>
        <begin position="14"/>
        <end position="197"/>
    </location>
</feature>
<reference evidence="7" key="1">
    <citation type="submission" date="2023-11" db="EMBL/GenBank/DDBJ databases">
        <title>Genome Sequence of Bacillus pseudomycoides stain BUPM19.</title>
        <authorList>
            <person name="Farhat A."/>
        </authorList>
    </citation>
    <scope>NUCLEOTIDE SEQUENCE [LARGE SCALE GENOMIC DNA]</scope>
    <source>
        <strain evidence="7">BUPM19</strain>
    </source>
</reference>
<dbReference type="InterPro" id="IPR044946">
    <property type="entry name" value="Restrct_endonuc_typeI_TRD_sf"/>
</dbReference>
<dbReference type="CDD" id="cd17517">
    <property type="entry name" value="RMtype1_S_EcoKI_StySPI-TRD2-CR2_like"/>
    <property type="match status" value="1"/>
</dbReference>
<name>A0ABU5JY51_9BACI</name>
<accession>A0ABU5JY51</accession>
<sequence>MNLPKLRFKEFGGEWEERTIEEITKSLKSGLSRKLSHQDIGLPVIRANNIEDGKLTYNDLKYWYVDDPQGANTKNYLIAKNDLLINFINSEAKMGTTTIVLDTPSRDMIYTTNILKMQTNNLANNYFFYCYTQTKKYKDYIKVITKPAVNQASFTTIDFKKHSLNIPRVEEQEKIASFFSKLDKKIQFQKEKINLLKEQKKGYMQKIFKQEIRFKDENGREYVEWEEKPLKSCVTALKGNSFDNEIDSSIPVLTISAKKGFVNQKERFSEVIAGNSLNKYTELQKNDLSYNKGNSKTAKYGCVYMQKDFDTALVPNVYKSFRAREHINPLFLQYLFASKLIDRQLRKIITSTARMDGLLNVSDDDFYEMNILLPSTGEQGTIANFLSKLDEKIQIEEQKLDSLQEQKKGFIQQMFV</sequence>
<keyword evidence="3" id="KW-0238">DNA-binding</keyword>
<keyword evidence="2" id="KW-0680">Restriction system</keyword>
<evidence type="ECO:0000259" key="5">
    <source>
        <dbReference type="Pfam" id="PF01420"/>
    </source>
</evidence>
<dbReference type="SUPFAM" id="SSF116734">
    <property type="entry name" value="DNA methylase specificity domain"/>
    <property type="match status" value="2"/>
</dbReference>
<dbReference type="RefSeq" id="WP_374218159.1">
    <property type="nucleotide sequence ID" value="NZ_JAXOVW010000031.1"/>
</dbReference>
<dbReference type="EC" id="3.1.21.-" evidence="6"/>
<dbReference type="EMBL" id="JAXOVW010000031">
    <property type="protein sequence ID" value="MDZ5608385.1"/>
    <property type="molecule type" value="Genomic_DNA"/>
</dbReference>
<comment type="similarity">
    <text evidence="1">Belongs to the type-I restriction system S methylase family.</text>
</comment>
<evidence type="ECO:0000313" key="7">
    <source>
        <dbReference type="Proteomes" id="UP001291930"/>
    </source>
</evidence>
<dbReference type="Gene3D" id="3.90.220.20">
    <property type="entry name" value="DNA methylase specificity domains"/>
    <property type="match status" value="2"/>
</dbReference>
<comment type="caution">
    <text evidence="6">The sequence shown here is derived from an EMBL/GenBank/DDBJ whole genome shotgun (WGS) entry which is preliminary data.</text>
</comment>
<feature type="coiled-coil region" evidence="4">
    <location>
        <begin position="386"/>
        <end position="413"/>
    </location>
</feature>
<dbReference type="PANTHER" id="PTHR30408:SF12">
    <property type="entry name" value="TYPE I RESTRICTION ENZYME MJAVIII SPECIFICITY SUBUNIT"/>
    <property type="match status" value="1"/>
</dbReference>
<protein>
    <submittedName>
        <fullName evidence="6">Restriction endonuclease subunit S</fullName>
        <ecNumber evidence="6">3.1.21.-</ecNumber>
    </submittedName>
</protein>
<feature type="coiled-coil region" evidence="4">
    <location>
        <begin position="179"/>
        <end position="206"/>
    </location>
</feature>
<keyword evidence="6" id="KW-0255">Endonuclease</keyword>
<dbReference type="Gene3D" id="1.10.287.1120">
    <property type="entry name" value="Bipartite methylase S protein"/>
    <property type="match status" value="1"/>
</dbReference>
<evidence type="ECO:0000256" key="3">
    <source>
        <dbReference type="ARBA" id="ARBA00023125"/>
    </source>
</evidence>
<evidence type="ECO:0000256" key="1">
    <source>
        <dbReference type="ARBA" id="ARBA00010923"/>
    </source>
</evidence>
<dbReference type="GO" id="GO:0004519">
    <property type="term" value="F:endonuclease activity"/>
    <property type="evidence" value="ECO:0007669"/>
    <property type="project" value="UniProtKB-KW"/>
</dbReference>
<dbReference type="InterPro" id="IPR052021">
    <property type="entry name" value="Type-I_RS_S_subunit"/>
</dbReference>
<dbReference type="InterPro" id="IPR000055">
    <property type="entry name" value="Restrct_endonuc_typeI_TRD"/>
</dbReference>
<evidence type="ECO:0000256" key="4">
    <source>
        <dbReference type="SAM" id="Coils"/>
    </source>
</evidence>
<gene>
    <name evidence="6" type="ORF">U2I54_15105</name>
</gene>
<organism evidence="6 7">
    <name type="scientific">Bacillus bingmayongensis</name>
    <dbReference type="NCBI Taxonomy" id="1150157"/>
    <lineage>
        <taxon>Bacteria</taxon>
        <taxon>Bacillati</taxon>
        <taxon>Bacillota</taxon>
        <taxon>Bacilli</taxon>
        <taxon>Bacillales</taxon>
        <taxon>Bacillaceae</taxon>
        <taxon>Bacillus</taxon>
    </lineage>
</organism>
<keyword evidence="4" id="KW-0175">Coiled coil</keyword>
<dbReference type="GO" id="GO:0016787">
    <property type="term" value="F:hydrolase activity"/>
    <property type="evidence" value="ECO:0007669"/>
    <property type="project" value="UniProtKB-KW"/>
</dbReference>
<evidence type="ECO:0000256" key="2">
    <source>
        <dbReference type="ARBA" id="ARBA00022747"/>
    </source>
</evidence>
<dbReference type="Pfam" id="PF01420">
    <property type="entry name" value="Methylase_S"/>
    <property type="match status" value="2"/>
</dbReference>
<evidence type="ECO:0000313" key="6">
    <source>
        <dbReference type="EMBL" id="MDZ5608385.1"/>
    </source>
</evidence>
<proteinExistence type="inferred from homology"/>
<feature type="domain" description="Type I restriction modification DNA specificity" evidence="5">
    <location>
        <begin position="223"/>
        <end position="404"/>
    </location>
</feature>
<keyword evidence="6" id="KW-0540">Nuclease</keyword>
<dbReference type="Proteomes" id="UP001291930">
    <property type="component" value="Unassembled WGS sequence"/>
</dbReference>